<evidence type="ECO:0000259" key="1">
    <source>
        <dbReference type="Pfam" id="PF00857"/>
    </source>
</evidence>
<dbReference type="PANTHER" id="PTHR14119:SF3">
    <property type="entry name" value="ISOCHORISMATASE DOMAIN-CONTAINING PROTEIN 2"/>
    <property type="match status" value="1"/>
</dbReference>
<dbReference type="PANTHER" id="PTHR14119">
    <property type="entry name" value="HYDROLASE"/>
    <property type="match status" value="1"/>
</dbReference>
<accession>A0A7C2A3T1</accession>
<dbReference type="Gene3D" id="3.40.50.850">
    <property type="entry name" value="Isochorismatase-like"/>
    <property type="match status" value="1"/>
</dbReference>
<dbReference type="Proteomes" id="UP000885738">
    <property type="component" value="Unassembled WGS sequence"/>
</dbReference>
<organism evidence="2">
    <name type="scientific">Desulfofervidus auxilii</name>
    <dbReference type="NCBI Taxonomy" id="1621989"/>
    <lineage>
        <taxon>Bacteria</taxon>
        <taxon>Pseudomonadati</taxon>
        <taxon>Thermodesulfobacteriota</taxon>
        <taxon>Candidatus Desulfofervidia</taxon>
        <taxon>Candidatus Desulfofervidales</taxon>
        <taxon>Candidatus Desulfofervidaceae</taxon>
        <taxon>Candidatus Desulfofervidus</taxon>
    </lineage>
</organism>
<evidence type="ECO:0000313" key="2">
    <source>
        <dbReference type="EMBL" id="HEC67794.1"/>
    </source>
</evidence>
<feature type="domain" description="Isochorismatase-like" evidence="1">
    <location>
        <begin position="8"/>
        <end position="156"/>
    </location>
</feature>
<dbReference type="Pfam" id="PF00857">
    <property type="entry name" value="Isochorismatase"/>
    <property type="match status" value="1"/>
</dbReference>
<dbReference type="AlphaFoldDB" id="A0A7C2A3T1"/>
<gene>
    <name evidence="2" type="ORF">ENI35_03150</name>
</gene>
<sequence length="179" mass="20378">MYLNREETVVFIVDMQTELFKVMSRKEQLLQDVIKLLKGCSIFQLPTITTEQYPQGLGPTLPEIDSFLDETNIFSKLSFSGYIPEVKDCLEKIGKKKVILIGLESHVCVFQTCRDLLKNGYQVFIPIECVSSRSPIHMHNALELMQNMGAWITNVETVLFDLLKTAQAPEFKSISSLVK</sequence>
<dbReference type="InterPro" id="IPR000868">
    <property type="entry name" value="Isochorismatase-like_dom"/>
</dbReference>
<dbReference type="InterPro" id="IPR036380">
    <property type="entry name" value="Isochorismatase-like_sf"/>
</dbReference>
<protein>
    <submittedName>
        <fullName evidence="2">Isochorismatase family protein</fullName>
    </submittedName>
</protein>
<reference evidence="2" key="1">
    <citation type="journal article" date="2020" name="mSystems">
        <title>Genome- and Community-Level Interaction Insights into Carbon Utilization and Element Cycling Functions of Hydrothermarchaeota in Hydrothermal Sediment.</title>
        <authorList>
            <person name="Zhou Z."/>
            <person name="Liu Y."/>
            <person name="Xu W."/>
            <person name="Pan J."/>
            <person name="Luo Z.H."/>
            <person name="Li M."/>
        </authorList>
    </citation>
    <scope>NUCLEOTIDE SEQUENCE [LARGE SCALE GENOMIC DNA]</scope>
    <source>
        <strain evidence="2">HyVt-389</strain>
    </source>
</reference>
<proteinExistence type="predicted"/>
<dbReference type="SUPFAM" id="SSF52499">
    <property type="entry name" value="Isochorismatase-like hydrolases"/>
    <property type="match status" value="1"/>
</dbReference>
<name>A0A7C2A3T1_DESA2</name>
<dbReference type="InterPro" id="IPR050993">
    <property type="entry name" value="Isochorismatase_domain"/>
</dbReference>
<dbReference type="EMBL" id="DRIH01000102">
    <property type="protein sequence ID" value="HEC67794.1"/>
    <property type="molecule type" value="Genomic_DNA"/>
</dbReference>
<comment type="caution">
    <text evidence="2">The sequence shown here is derived from an EMBL/GenBank/DDBJ whole genome shotgun (WGS) entry which is preliminary data.</text>
</comment>